<evidence type="ECO:0000256" key="1">
    <source>
        <dbReference type="SAM" id="MobiDB-lite"/>
    </source>
</evidence>
<comment type="caution">
    <text evidence="2">The sequence shown here is derived from an EMBL/GenBank/DDBJ whole genome shotgun (WGS) entry which is preliminary data.</text>
</comment>
<dbReference type="EMBL" id="JANPWB010000009">
    <property type="protein sequence ID" value="KAJ1156547.1"/>
    <property type="molecule type" value="Genomic_DNA"/>
</dbReference>
<keyword evidence="3" id="KW-1185">Reference proteome</keyword>
<dbReference type="Proteomes" id="UP001066276">
    <property type="component" value="Chromosome 5"/>
</dbReference>
<organism evidence="2 3">
    <name type="scientific">Pleurodeles waltl</name>
    <name type="common">Iberian ribbed newt</name>
    <dbReference type="NCBI Taxonomy" id="8319"/>
    <lineage>
        <taxon>Eukaryota</taxon>
        <taxon>Metazoa</taxon>
        <taxon>Chordata</taxon>
        <taxon>Craniata</taxon>
        <taxon>Vertebrata</taxon>
        <taxon>Euteleostomi</taxon>
        <taxon>Amphibia</taxon>
        <taxon>Batrachia</taxon>
        <taxon>Caudata</taxon>
        <taxon>Salamandroidea</taxon>
        <taxon>Salamandridae</taxon>
        <taxon>Pleurodelinae</taxon>
        <taxon>Pleurodeles</taxon>
    </lineage>
</organism>
<reference evidence="2" key="1">
    <citation type="journal article" date="2022" name="bioRxiv">
        <title>Sequencing and chromosome-scale assembly of the giantPleurodeles waltlgenome.</title>
        <authorList>
            <person name="Brown T."/>
            <person name="Elewa A."/>
            <person name="Iarovenko S."/>
            <person name="Subramanian E."/>
            <person name="Araus A.J."/>
            <person name="Petzold A."/>
            <person name="Susuki M."/>
            <person name="Suzuki K.-i.T."/>
            <person name="Hayashi T."/>
            <person name="Toyoda A."/>
            <person name="Oliveira C."/>
            <person name="Osipova E."/>
            <person name="Leigh N.D."/>
            <person name="Simon A."/>
            <person name="Yun M.H."/>
        </authorList>
    </citation>
    <scope>NUCLEOTIDE SEQUENCE</scope>
    <source>
        <strain evidence="2">20211129_DDA</strain>
        <tissue evidence="2">Liver</tissue>
    </source>
</reference>
<accession>A0AAV7RXV2</accession>
<proteinExistence type="predicted"/>
<feature type="region of interest" description="Disordered" evidence="1">
    <location>
        <begin position="1"/>
        <end position="22"/>
    </location>
</feature>
<name>A0AAV7RXV2_PLEWA</name>
<gene>
    <name evidence="2" type="ORF">NDU88_009266</name>
</gene>
<sequence>MERQDNPGKEMAGKSGCDDNEYSDELDQYILDMSNDNEMDELNILDKTEIEQRKDVKDPLGHALFEPSDVKHLRSAEWWPMHHVAEYIKQKIRKPLERNKRNTMRAECSCPVIGEKDSMTPNLDLDLITYLLKLGRDPRKGLERSLKQCEDRLLDVLGTSARIFDMVEKY</sequence>
<evidence type="ECO:0000313" key="2">
    <source>
        <dbReference type="EMBL" id="KAJ1156547.1"/>
    </source>
</evidence>
<protein>
    <submittedName>
        <fullName evidence="2">Uncharacterized protein</fullName>
    </submittedName>
</protein>
<feature type="compositionally biased region" description="Basic and acidic residues" evidence="1">
    <location>
        <begin position="1"/>
        <end position="12"/>
    </location>
</feature>
<evidence type="ECO:0000313" key="3">
    <source>
        <dbReference type="Proteomes" id="UP001066276"/>
    </source>
</evidence>
<dbReference type="AlphaFoldDB" id="A0AAV7RXV2"/>